<reference evidence="2 3" key="1">
    <citation type="submission" date="2016-11" db="EMBL/GenBank/DDBJ databases">
        <authorList>
            <person name="Jaros S."/>
            <person name="Januszkiewicz K."/>
            <person name="Wedrychowicz H."/>
        </authorList>
    </citation>
    <scope>NUCLEOTIDE SEQUENCE [LARGE SCALE GENOMIC DNA]</scope>
    <source>
        <strain evidence="2 3">LMG 26898</strain>
    </source>
</reference>
<dbReference type="EMBL" id="FRDA01000007">
    <property type="protein sequence ID" value="SHN09423.1"/>
    <property type="molecule type" value="Genomic_DNA"/>
</dbReference>
<evidence type="ECO:0000256" key="1">
    <source>
        <dbReference type="SAM" id="Phobius"/>
    </source>
</evidence>
<protein>
    <submittedName>
        <fullName evidence="2">Uncharacterized protein</fullName>
    </submittedName>
</protein>
<feature type="transmembrane region" description="Helical" evidence="1">
    <location>
        <begin position="37"/>
        <end position="59"/>
    </location>
</feature>
<accession>A0A1M7NYV0</accession>
<organism evidence="2 3">
    <name type="scientific">Pseudomonas asturiensis</name>
    <dbReference type="NCBI Taxonomy" id="1190415"/>
    <lineage>
        <taxon>Bacteria</taxon>
        <taxon>Pseudomonadati</taxon>
        <taxon>Pseudomonadota</taxon>
        <taxon>Gammaproteobacteria</taxon>
        <taxon>Pseudomonadales</taxon>
        <taxon>Pseudomonadaceae</taxon>
        <taxon>Pseudomonas</taxon>
    </lineage>
</organism>
<keyword evidence="1" id="KW-0472">Membrane</keyword>
<evidence type="ECO:0000313" key="2">
    <source>
        <dbReference type="EMBL" id="SHN09423.1"/>
    </source>
</evidence>
<dbReference type="STRING" id="1190415.SAMN05216593_107191"/>
<evidence type="ECO:0000313" key="3">
    <source>
        <dbReference type="Proteomes" id="UP000183983"/>
    </source>
</evidence>
<dbReference type="Proteomes" id="UP000183983">
    <property type="component" value="Unassembled WGS sequence"/>
</dbReference>
<keyword evidence="1" id="KW-0812">Transmembrane</keyword>
<name>A0A1M7NYV0_9PSED</name>
<proteinExistence type="predicted"/>
<sequence length="68" mass="7504">MAVIRGLLTSLSTMTLCILPTLFIMGHCWPEMPYEQALGYLSYAGLAGMVAGALVFSTVRKARLRRVR</sequence>
<dbReference type="AlphaFoldDB" id="A0A1M7NYV0"/>
<gene>
    <name evidence="2" type="ORF">SAMN05216593_107191</name>
</gene>
<feature type="transmembrane region" description="Helical" evidence="1">
    <location>
        <begin position="7"/>
        <end position="25"/>
    </location>
</feature>
<keyword evidence="1" id="KW-1133">Transmembrane helix</keyword>